<gene>
    <name evidence="1" type="ORF">DFR40_1822</name>
</gene>
<dbReference type="Proteomes" id="UP000270626">
    <property type="component" value="Unassembled WGS sequence"/>
</dbReference>
<keyword evidence="2" id="KW-1185">Reference proteome</keyword>
<dbReference type="EMBL" id="RBXP01000014">
    <property type="protein sequence ID" value="RKT58794.1"/>
    <property type="molecule type" value="Genomic_DNA"/>
</dbReference>
<dbReference type="AlphaFoldDB" id="A0A495WCC0"/>
<accession>A0A495WCC0</accession>
<organism evidence="1 2">
    <name type="scientific">Azonexus fungiphilus</name>
    <dbReference type="NCBI Taxonomy" id="146940"/>
    <lineage>
        <taxon>Bacteria</taxon>
        <taxon>Pseudomonadati</taxon>
        <taxon>Pseudomonadota</taxon>
        <taxon>Betaproteobacteria</taxon>
        <taxon>Rhodocyclales</taxon>
        <taxon>Azonexaceae</taxon>
        <taxon>Azonexus</taxon>
    </lineage>
</organism>
<evidence type="ECO:0000313" key="1">
    <source>
        <dbReference type="EMBL" id="RKT58794.1"/>
    </source>
</evidence>
<comment type="caution">
    <text evidence="1">The sequence shown here is derived from an EMBL/GenBank/DDBJ whole genome shotgun (WGS) entry which is preliminary data.</text>
</comment>
<name>A0A495WCC0_9RHOO</name>
<proteinExistence type="predicted"/>
<protein>
    <submittedName>
        <fullName evidence="1">Uncharacterized protein</fullName>
    </submittedName>
</protein>
<sequence length="223" mass="25948">MLRSRTVARKQIYPKIGRMDNFKHFSLMYLNDWYWWDKPFSERISSSDKDDSLDAFHSAAKYYKVTRNFEDDGNEKRLQAALDLVLSVGGPLTEDNVCQQVSALADAFERRYGKNAVSAASKFLWLRHRSPVVIFDSRAVAWLRANNYKVPHGSGYHEYRRQWLAAYADNEERIRVACSGLPSVKDYTMASEWTSDEVAAIAGSRWFQERVFDKYLWFNAASR</sequence>
<reference evidence="1 2" key="1">
    <citation type="submission" date="2018-10" db="EMBL/GenBank/DDBJ databases">
        <title>Genomic Encyclopedia of Type Strains, Phase IV (KMG-IV): sequencing the most valuable type-strain genomes for metagenomic binning, comparative biology and taxonomic classification.</title>
        <authorList>
            <person name="Goeker M."/>
        </authorList>
    </citation>
    <scope>NUCLEOTIDE SEQUENCE [LARGE SCALE GENOMIC DNA]</scope>
    <source>
        <strain evidence="1 2">DSM 23841</strain>
    </source>
</reference>
<evidence type="ECO:0000313" key="2">
    <source>
        <dbReference type="Proteomes" id="UP000270626"/>
    </source>
</evidence>